<organism evidence="7 8">
    <name type="scientific">Aquimixticola soesokkakensis</name>
    <dbReference type="NCBI Taxonomy" id="1519096"/>
    <lineage>
        <taxon>Bacteria</taxon>
        <taxon>Pseudomonadati</taxon>
        <taxon>Pseudomonadota</taxon>
        <taxon>Alphaproteobacteria</taxon>
        <taxon>Rhodobacterales</taxon>
        <taxon>Paracoccaceae</taxon>
        <taxon>Aquimixticola</taxon>
    </lineage>
</organism>
<proteinExistence type="inferred from homology"/>
<dbReference type="EMBL" id="FWFS01000001">
    <property type="protein sequence ID" value="SLN11845.1"/>
    <property type="molecule type" value="Genomic_DNA"/>
</dbReference>
<comment type="similarity">
    <text evidence="1 6">Belongs to the SecB family.</text>
</comment>
<dbReference type="GO" id="GO:0005737">
    <property type="term" value="C:cytoplasm"/>
    <property type="evidence" value="ECO:0007669"/>
    <property type="project" value="UniProtKB-SubCell"/>
</dbReference>
<dbReference type="AlphaFoldDB" id="A0A1Y5R9Z3"/>
<reference evidence="7 8" key="1">
    <citation type="submission" date="2017-03" db="EMBL/GenBank/DDBJ databases">
        <authorList>
            <person name="Afonso C.L."/>
            <person name="Miller P.J."/>
            <person name="Scott M.A."/>
            <person name="Spackman E."/>
            <person name="Goraichik I."/>
            <person name="Dimitrov K.M."/>
            <person name="Suarez D.L."/>
            <person name="Swayne D.E."/>
        </authorList>
    </citation>
    <scope>NUCLEOTIDE SEQUENCE [LARGE SCALE GENOMIC DNA]</scope>
    <source>
        <strain evidence="7 8">CECT 8620</strain>
    </source>
</reference>
<keyword evidence="6" id="KW-0963">Cytoplasm</keyword>
<comment type="subcellular location">
    <subcellularLocation>
        <location evidence="6">Cytoplasm</location>
    </subcellularLocation>
</comment>
<evidence type="ECO:0000313" key="8">
    <source>
        <dbReference type="Proteomes" id="UP000193862"/>
    </source>
</evidence>
<evidence type="ECO:0000313" key="7">
    <source>
        <dbReference type="EMBL" id="SLN11845.1"/>
    </source>
</evidence>
<evidence type="ECO:0000256" key="1">
    <source>
        <dbReference type="ARBA" id="ARBA00009990"/>
    </source>
</evidence>
<comment type="function">
    <text evidence="6">One of the proteins required for the normal export of preproteins out of the cell cytoplasm. It is a molecular chaperone that binds to a subset of precursor proteins, maintaining them in a translocation-competent state. It also specifically binds to its receptor SecA.</text>
</comment>
<dbReference type="GO" id="GO:0015031">
    <property type="term" value="P:protein transport"/>
    <property type="evidence" value="ECO:0007669"/>
    <property type="project" value="UniProtKB-UniRule"/>
</dbReference>
<keyword evidence="2 6" id="KW-0813">Transport</keyword>
<dbReference type="Proteomes" id="UP000193862">
    <property type="component" value="Unassembled WGS sequence"/>
</dbReference>
<evidence type="ECO:0000256" key="3">
    <source>
        <dbReference type="ARBA" id="ARBA00022927"/>
    </source>
</evidence>
<sequence length="172" mass="18931">MAEASETPSAAPTDAGAAAPVKMQLLAQFIRDMSFENVLFQKGQTPEGKPAIQIQVGLDAKKRAAENQYEVAIKLKINAATENDGPVLYVLELDYVGLFQVENVPEAQLSPFLMIECPRQLFPFLRRIVHDMTRDGGFPPPSLDGIDFVAIYRQNMALRQQQQAAPEATAVN</sequence>
<dbReference type="InterPro" id="IPR035958">
    <property type="entry name" value="SecB-like_sf"/>
</dbReference>
<comment type="subunit">
    <text evidence="6">Homotetramer, a dimer of dimers. One homotetramer interacts with 1 SecA dimer.</text>
</comment>
<evidence type="ECO:0000256" key="6">
    <source>
        <dbReference type="HAMAP-Rule" id="MF_00821"/>
    </source>
</evidence>
<dbReference type="RefSeq" id="WP_085834878.1">
    <property type="nucleotide sequence ID" value="NZ_FWFS01000001.1"/>
</dbReference>
<keyword evidence="8" id="KW-1185">Reference proteome</keyword>
<dbReference type="Gene3D" id="3.10.420.10">
    <property type="entry name" value="SecB-like"/>
    <property type="match status" value="1"/>
</dbReference>
<keyword evidence="4 6" id="KW-0811">Translocation</keyword>
<dbReference type="GO" id="GO:0006457">
    <property type="term" value="P:protein folding"/>
    <property type="evidence" value="ECO:0007669"/>
    <property type="project" value="UniProtKB-UniRule"/>
</dbReference>
<dbReference type="InterPro" id="IPR003708">
    <property type="entry name" value="SecB"/>
</dbReference>
<dbReference type="PANTHER" id="PTHR36918">
    <property type="match status" value="1"/>
</dbReference>
<dbReference type="NCBIfam" id="NF004392">
    <property type="entry name" value="PRK05751.1-3"/>
    <property type="match status" value="1"/>
</dbReference>
<name>A0A1Y5R9Z3_9RHOB</name>
<dbReference type="GO" id="GO:0051262">
    <property type="term" value="P:protein tetramerization"/>
    <property type="evidence" value="ECO:0007669"/>
    <property type="project" value="InterPro"/>
</dbReference>
<evidence type="ECO:0000256" key="4">
    <source>
        <dbReference type="ARBA" id="ARBA00023010"/>
    </source>
</evidence>
<dbReference type="PANTHER" id="PTHR36918:SF1">
    <property type="entry name" value="PROTEIN-EXPORT PROTEIN SECB"/>
    <property type="match status" value="1"/>
</dbReference>
<keyword evidence="5 6" id="KW-0143">Chaperone</keyword>
<dbReference type="HAMAP" id="MF_00821">
    <property type="entry name" value="SecB"/>
    <property type="match status" value="1"/>
</dbReference>
<keyword evidence="3 6" id="KW-0653">Protein transport</keyword>
<evidence type="ECO:0000256" key="2">
    <source>
        <dbReference type="ARBA" id="ARBA00022448"/>
    </source>
</evidence>
<dbReference type="SUPFAM" id="SSF54611">
    <property type="entry name" value="SecB-like"/>
    <property type="match status" value="1"/>
</dbReference>
<evidence type="ECO:0000256" key="5">
    <source>
        <dbReference type="ARBA" id="ARBA00023186"/>
    </source>
</evidence>
<dbReference type="GO" id="GO:0051082">
    <property type="term" value="F:unfolded protein binding"/>
    <property type="evidence" value="ECO:0007669"/>
    <property type="project" value="InterPro"/>
</dbReference>
<dbReference type="OrthoDB" id="9795145at2"/>
<protein>
    <recommendedName>
        <fullName evidence="6">Protein-export protein SecB</fullName>
    </recommendedName>
</protein>
<dbReference type="PRINTS" id="PR01594">
    <property type="entry name" value="SECBCHAPRONE"/>
</dbReference>
<accession>A0A1Y5R9Z3</accession>
<gene>
    <name evidence="6 7" type="primary">secB</name>
    <name evidence="7" type="ORF">AQS8620_00118</name>
</gene>
<dbReference type="Pfam" id="PF02556">
    <property type="entry name" value="SecB"/>
    <property type="match status" value="1"/>
</dbReference>